<dbReference type="EMBL" id="JAXQNO010000020">
    <property type="protein sequence ID" value="KAK4772514.1"/>
    <property type="molecule type" value="Genomic_DNA"/>
</dbReference>
<dbReference type="SUPFAM" id="SSF53448">
    <property type="entry name" value="Nucleotide-diphospho-sugar transferases"/>
    <property type="match status" value="1"/>
</dbReference>
<comment type="caution">
    <text evidence="1">The sequence shown here is derived from an EMBL/GenBank/DDBJ whole genome shotgun (WGS) entry which is preliminary data.</text>
</comment>
<dbReference type="Gene3D" id="3.90.550.10">
    <property type="entry name" value="Spore Coat Polysaccharide Biosynthesis Protein SpsA, Chain A"/>
    <property type="match status" value="1"/>
</dbReference>
<proteinExistence type="predicted"/>
<gene>
    <name evidence="1" type="ORF">SAY86_014289</name>
</gene>
<organism evidence="1 2">
    <name type="scientific">Trapa natans</name>
    <name type="common">Water chestnut</name>
    <dbReference type="NCBI Taxonomy" id="22666"/>
    <lineage>
        <taxon>Eukaryota</taxon>
        <taxon>Viridiplantae</taxon>
        <taxon>Streptophyta</taxon>
        <taxon>Embryophyta</taxon>
        <taxon>Tracheophyta</taxon>
        <taxon>Spermatophyta</taxon>
        <taxon>Magnoliopsida</taxon>
        <taxon>eudicotyledons</taxon>
        <taxon>Gunneridae</taxon>
        <taxon>Pentapetalae</taxon>
        <taxon>rosids</taxon>
        <taxon>malvids</taxon>
        <taxon>Myrtales</taxon>
        <taxon>Lythraceae</taxon>
        <taxon>Trapa</taxon>
    </lineage>
</organism>
<evidence type="ECO:0000313" key="2">
    <source>
        <dbReference type="Proteomes" id="UP001346149"/>
    </source>
</evidence>
<sequence>MASEINQETGGFHFCWSNICLHMSTLDFLKQVADGLEKDSICQNIRASYNSWIQNRYHLAEKRIPSVHGQTIGLKLEQFMFDAFSYAPSTALFEVYTRGRICTCEKRQRLKF</sequence>
<protein>
    <submittedName>
        <fullName evidence="1">Uncharacterized protein</fullName>
    </submittedName>
</protein>
<accession>A0AAN7KW71</accession>
<dbReference type="InterPro" id="IPR029044">
    <property type="entry name" value="Nucleotide-diphossugar_trans"/>
</dbReference>
<evidence type="ECO:0000313" key="1">
    <source>
        <dbReference type="EMBL" id="KAK4772514.1"/>
    </source>
</evidence>
<name>A0AAN7KW71_TRANT</name>
<keyword evidence="2" id="KW-1185">Reference proteome</keyword>
<reference evidence="1 2" key="1">
    <citation type="journal article" date="2023" name="Hortic Res">
        <title>Pangenome of water caltrop reveals structural variations and asymmetric subgenome divergence after allopolyploidization.</title>
        <authorList>
            <person name="Zhang X."/>
            <person name="Chen Y."/>
            <person name="Wang L."/>
            <person name="Yuan Y."/>
            <person name="Fang M."/>
            <person name="Shi L."/>
            <person name="Lu R."/>
            <person name="Comes H.P."/>
            <person name="Ma Y."/>
            <person name="Chen Y."/>
            <person name="Huang G."/>
            <person name="Zhou Y."/>
            <person name="Zheng Z."/>
            <person name="Qiu Y."/>
        </authorList>
    </citation>
    <scope>NUCLEOTIDE SEQUENCE [LARGE SCALE GENOMIC DNA]</scope>
    <source>
        <strain evidence="1">F231</strain>
    </source>
</reference>
<dbReference type="Proteomes" id="UP001346149">
    <property type="component" value="Unassembled WGS sequence"/>
</dbReference>
<dbReference type="AlphaFoldDB" id="A0AAN7KW71"/>